<evidence type="ECO:0000313" key="3">
    <source>
        <dbReference type="Proteomes" id="UP001212803"/>
    </source>
</evidence>
<feature type="transmembrane region" description="Helical" evidence="1">
    <location>
        <begin position="101"/>
        <end position="120"/>
    </location>
</feature>
<keyword evidence="3" id="KW-1185">Reference proteome</keyword>
<evidence type="ECO:0000256" key="1">
    <source>
        <dbReference type="SAM" id="Phobius"/>
    </source>
</evidence>
<reference evidence="2 3" key="1">
    <citation type="journal article" date="2023" name="ISME J.">
        <title>Thermophilic Dehalococcoidia with unusual traits shed light on an unexpected past.</title>
        <authorList>
            <person name="Palmer M."/>
            <person name="Covington J.K."/>
            <person name="Zhou E.M."/>
            <person name="Thomas S.C."/>
            <person name="Habib N."/>
            <person name="Seymour C.O."/>
            <person name="Lai D."/>
            <person name="Johnston J."/>
            <person name="Hashimi A."/>
            <person name="Jiao J.Y."/>
            <person name="Muok A.R."/>
            <person name="Liu L."/>
            <person name="Xian W.D."/>
            <person name="Zhi X.Y."/>
            <person name="Li M.M."/>
            <person name="Silva L.P."/>
            <person name="Bowen B.P."/>
            <person name="Louie K."/>
            <person name="Briegel A."/>
            <person name="Pett-Ridge J."/>
            <person name="Weber P.K."/>
            <person name="Tocheva E.I."/>
            <person name="Woyke T."/>
            <person name="Northen T.R."/>
            <person name="Mayali X."/>
            <person name="Li W.J."/>
            <person name="Hedlund B.P."/>
        </authorList>
    </citation>
    <scope>NUCLEOTIDE SEQUENCE [LARGE SCALE GENOMIC DNA]</scope>
    <source>
        <strain evidence="2 3">YIM 72310</strain>
    </source>
</reference>
<proteinExistence type="predicted"/>
<keyword evidence="1" id="KW-0472">Membrane</keyword>
<keyword evidence="1" id="KW-1133">Transmembrane helix</keyword>
<keyword evidence="1" id="KW-0812">Transmembrane</keyword>
<dbReference type="Proteomes" id="UP001212803">
    <property type="component" value="Chromosome"/>
</dbReference>
<organism evidence="2 3">
    <name type="scientific">Tepidiforma flava</name>
    <dbReference type="NCBI Taxonomy" id="3004094"/>
    <lineage>
        <taxon>Bacteria</taxon>
        <taxon>Bacillati</taxon>
        <taxon>Chloroflexota</taxon>
        <taxon>Tepidiformia</taxon>
        <taxon>Tepidiformales</taxon>
        <taxon>Tepidiformaceae</taxon>
        <taxon>Tepidiforma</taxon>
    </lineage>
</organism>
<sequence length="180" mass="19752">MEYEDEWDTIDAALIWIGLGAITVIPTMGLIIAWTRRVTGNLKPFGADLELGTAWAVGAFFTPILMFWFPVRLWNQAWRATSPNLPPPIGWNYKWMQGRHLHWVANTLWLTVAVGSRVPVDTTEWTAFDAGGYLAVLGGGAAVALLLLILLVRGLTARQDTYARIWAGAVPAAWPAPPGG</sequence>
<feature type="transmembrane region" description="Helical" evidence="1">
    <location>
        <begin position="54"/>
        <end position="71"/>
    </location>
</feature>
<feature type="transmembrane region" description="Helical" evidence="1">
    <location>
        <begin position="132"/>
        <end position="152"/>
    </location>
</feature>
<gene>
    <name evidence="2" type="ORF">O0235_05215</name>
</gene>
<accession>A0ABY7M8Y5</accession>
<dbReference type="RefSeq" id="WP_270057481.1">
    <property type="nucleotide sequence ID" value="NZ_CP115149.1"/>
</dbReference>
<dbReference type="EMBL" id="CP115149">
    <property type="protein sequence ID" value="WBL36965.1"/>
    <property type="molecule type" value="Genomic_DNA"/>
</dbReference>
<evidence type="ECO:0000313" key="2">
    <source>
        <dbReference type="EMBL" id="WBL36965.1"/>
    </source>
</evidence>
<evidence type="ECO:0008006" key="4">
    <source>
        <dbReference type="Google" id="ProtNLM"/>
    </source>
</evidence>
<feature type="transmembrane region" description="Helical" evidence="1">
    <location>
        <begin position="12"/>
        <end position="34"/>
    </location>
</feature>
<name>A0ABY7M8Y5_9CHLR</name>
<protein>
    <recommendedName>
        <fullName evidence="4">DUF4328 domain-containing protein</fullName>
    </recommendedName>
</protein>